<evidence type="ECO:0000313" key="2">
    <source>
        <dbReference type="EMBL" id="DAF92034.1"/>
    </source>
</evidence>
<keyword evidence="1" id="KW-0472">Membrane</keyword>
<keyword evidence="1" id="KW-1133">Transmembrane helix</keyword>
<feature type="transmembrane region" description="Helical" evidence="1">
    <location>
        <begin position="6"/>
        <end position="26"/>
    </location>
</feature>
<protein>
    <submittedName>
        <fullName evidence="2">Uncharacterized protein</fullName>
    </submittedName>
</protein>
<reference evidence="2" key="1">
    <citation type="journal article" date="2021" name="Proc. Natl. Acad. Sci. U.S.A.">
        <title>A Catalog of Tens of Thousands of Viruses from Human Metagenomes Reveals Hidden Associations with Chronic Diseases.</title>
        <authorList>
            <person name="Tisza M.J."/>
            <person name="Buck C.B."/>
        </authorList>
    </citation>
    <scope>NUCLEOTIDE SEQUENCE</scope>
    <source>
        <strain evidence="2">CtZkC8</strain>
    </source>
</reference>
<accession>A0A8S5UCA7</accession>
<organism evidence="2">
    <name type="scientific">Podoviridae sp. ctZkC8</name>
    <dbReference type="NCBI Taxonomy" id="2825259"/>
    <lineage>
        <taxon>Viruses</taxon>
        <taxon>Duplodnaviria</taxon>
        <taxon>Heunggongvirae</taxon>
        <taxon>Uroviricota</taxon>
        <taxon>Caudoviricetes</taxon>
    </lineage>
</organism>
<sequence length="33" mass="3743">MSYSNAATSLSLVIISCFIISSKYYFEYSLRNA</sequence>
<keyword evidence="1" id="KW-0812">Transmembrane</keyword>
<name>A0A8S5UCA7_9CAUD</name>
<evidence type="ECO:0000256" key="1">
    <source>
        <dbReference type="SAM" id="Phobius"/>
    </source>
</evidence>
<dbReference type="EMBL" id="BK016062">
    <property type="protein sequence ID" value="DAF92034.1"/>
    <property type="molecule type" value="Genomic_DNA"/>
</dbReference>
<proteinExistence type="predicted"/>